<name>A0A0F8A2J3_9HYPO</name>
<dbReference type="EMBL" id="KQ030626">
    <property type="protein sequence ID" value="KJZ70429.1"/>
    <property type="molecule type" value="Genomic_DNA"/>
</dbReference>
<protein>
    <recommendedName>
        <fullName evidence="3">DUF659 domain-containing protein</fullName>
    </recommendedName>
</protein>
<evidence type="ECO:0008006" key="3">
    <source>
        <dbReference type="Google" id="ProtNLM"/>
    </source>
</evidence>
<evidence type="ECO:0000313" key="2">
    <source>
        <dbReference type="Proteomes" id="UP000054481"/>
    </source>
</evidence>
<evidence type="ECO:0000313" key="1">
    <source>
        <dbReference type="EMBL" id="KJZ70429.1"/>
    </source>
</evidence>
<sequence length="80" mass="9182">MAEAIMEFVREFGVASKVGYFMMDNASNMNTMIDKVSDDLESEFDVLYDPLQHQLRCFGHIITLAVMEFLIGERPRTIDS</sequence>
<dbReference type="AlphaFoldDB" id="A0A0F8A2J3"/>
<dbReference type="Proteomes" id="UP000054481">
    <property type="component" value="Unassembled WGS sequence"/>
</dbReference>
<gene>
    <name evidence="1" type="ORF">HIM_10167</name>
</gene>
<keyword evidence="2" id="KW-1185">Reference proteome</keyword>
<proteinExistence type="predicted"/>
<accession>A0A0F8A2J3</accession>
<dbReference type="OrthoDB" id="4924145at2759"/>
<organism evidence="1 2">
    <name type="scientific">Hirsutella minnesotensis 3608</name>
    <dbReference type="NCBI Taxonomy" id="1043627"/>
    <lineage>
        <taxon>Eukaryota</taxon>
        <taxon>Fungi</taxon>
        <taxon>Dikarya</taxon>
        <taxon>Ascomycota</taxon>
        <taxon>Pezizomycotina</taxon>
        <taxon>Sordariomycetes</taxon>
        <taxon>Hypocreomycetidae</taxon>
        <taxon>Hypocreales</taxon>
        <taxon>Ophiocordycipitaceae</taxon>
        <taxon>Hirsutella</taxon>
    </lineage>
</organism>
<reference evidence="1 2" key="1">
    <citation type="journal article" date="2014" name="Genome Biol. Evol.">
        <title>Comparative genomics and transcriptomics analyses reveal divergent lifestyle features of nematode endoparasitic fungus Hirsutella minnesotensis.</title>
        <authorList>
            <person name="Lai Y."/>
            <person name="Liu K."/>
            <person name="Zhang X."/>
            <person name="Zhang X."/>
            <person name="Li K."/>
            <person name="Wang N."/>
            <person name="Shu C."/>
            <person name="Wu Y."/>
            <person name="Wang C."/>
            <person name="Bushley K.E."/>
            <person name="Xiang M."/>
            <person name="Liu X."/>
        </authorList>
    </citation>
    <scope>NUCLEOTIDE SEQUENCE [LARGE SCALE GENOMIC DNA]</scope>
    <source>
        <strain evidence="1 2">3608</strain>
    </source>
</reference>